<dbReference type="AlphaFoldDB" id="A0A2J6R009"/>
<dbReference type="Pfam" id="PF03969">
    <property type="entry name" value="AFG1_ATPase"/>
    <property type="match status" value="1"/>
</dbReference>
<dbReference type="EMBL" id="KZ613961">
    <property type="protein sequence ID" value="PMD31858.1"/>
    <property type="molecule type" value="Genomic_DNA"/>
</dbReference>
<dbReference type="GO" id="GO:0005524">
    <property type="term" value="F:ATP binding"/>
    <property type="evidence" value="ECO:0007669"/>
    <property type="project" value="UniProtKB-KW"/>
</dbReference>
<dbReference type="Gene3D" id="3.40.50.300">
    <property type="entry name" value="P-loop containing nucleotide triphosphate hydrolases"/>
    <property type="match status" value="1"/>
</dbReference>
<accession>A0A2J6R009</accession>
<dbReference type="GO" id="GO:0005739">
    <property type="term" value="C:mitochondrion"/>
    <property type="evidence" value="ECO:0007669"/>
    <property type="project" value="TreeGrafter"/>
</dbReference>
<evidence type="ECO:0000313" key="5">
    <source>
        <dbReference type="Proteomes" id="UP000235786"/>
    </source>
</evidence>
<dbReference type="InterPro" id="IPR027417">
    <property type="entry name" value="P-loop_NTPase"/>
</dbReference>
<dbReference type="PANTHER" id="PTHR12169:SF6">
    <property type="entry name" value="AFG1-LIKE ATPASE"/>
    <property type="match status" value="1"/>
</dbReference>
<dbReference type="SUPFAM" id="SSF52540">
    <property type="entry name" value="P-loop containing nucleoside triphosphate hydrolases"/>
    <property type="match status" value="1"/>
</dbReference>
<dbReference type="OrthoDB" id="548867at2759"/>
<evidence type="ECO:0000256" key="3">
    <source>
        <dbReference type="ARBA" id="ARBA00022840"/>
    </source>
</evidence>
<dbReference type="GO" id="GO:0016887">
    <property type="term" value="F:ATP hydrolysis activity"/>
    <property type="evidence" value="ECO:0007669"/>
    <property type="project" value="InterPro"/>
</dbReference>
<proteinExistence type="inferred from homology"/>
<comment type="similarity">
    <text evidence="1">Belongs to the AFG1 ATPase family.</text>
</comment>
<dbReference type="Proteomes" id="UP000235786">
    <property type="component" value="Unassembled WGS sequence"/>
</dbReference>
<sequence>MSKTSLQAAYAALLTHQRLSPNPSQAALVTRLARLQADLTIPYASPKGVYIYGSVGIGKSRIVDLFASTLPPSVSSRRIHFHEFMMDIHTRLHHARSQATFAGDPLLQIGRDVRNENRVLCFDEFQVTDIADALILRRLFGSIWESCGVVVATSNRRPEALYENGLNRSLFLPFIEELRNRCEVWKLEGSEDYRMRSEGVDRRVKVFFTNDKAFRRNFMDVMSGAEMKQVVIPVLMNRQIQVSGITGRDGKLVVSSSFEDLCQNFLGSADYYALCKASGVIYLSGLRKFRADELDFVRRFITLVDLAYETKTRIVCLSTVPLFEVFSNIVPRKMAVEGQLKEDLGRHMTVKGEGGSSSSMMSTFIGEMEWSATGLENASLASGGAGETDVGFAIGRAVSRLYEMGSPSYGVND</sequence>
<keyword evidence="3" id="KW-0067">ATP-binding</keyword>
<dbReference type="InterPro" id="IPR005654">
    <property type="entry name" value="ATPase_AFG1-like"/>
</dbReference>
<protein>
    <submittedName>
        <fullName evidence="4">AFG1-like ATPase</fullName>
    </submittedName>
</protein>
<dbReference type="PANTHER" id="PTHR12169">
    <property type="entry name" value="ATPASE N2B"/>
    <property type="match status" value="1"/>
</dbReference>
<keyword evidence="5" id="KW-1185">Reference proteome</keyword>
<evidence type="ECO:0000256" key="2">
    <source>
        <dbReference type="ARBA" id="ARBA00022741"/>
    </source>
</evidence>
<keyword evidence="2" id="KW-0547">Nucleotide-binding</keyword>
<name>A0A2J6R009_HYAVF</name>
<reference evidence="4 5" key="1">
    <citation type="submission" date="2016-04" db="EMBL/GenBank/DDBJ databases">
        <title>A degradative enzymes factory behind the ericoid mycorrhizal symbiosis.</title>
        <authorList>
            <consortium name="DOE Joint Genome Institute"/>
            <person name="Martino E."/>
            <person name="Morin E."/>
            <person name="Grelet G."/>
            <person name="Kuo A."/>
            <person name="Kohler A."/>
            <person name="Daghino S."/>
            <person name="Barry K."/>
            <person name="Choi C."/>
            <person name="Cichocki N."/>
            <person name="Clum A."/>
            <person name="Copeland A."/>
            <person name="Hainaut M."/>
            <person name="Haridas S."/>
            <person name="Labutti K."/>
            <person name="Lindquist E."/>
            <person name="Lipzen A."/>
            <person name="Khouja H.-R."/>
            <person name="Murat C."/>
            <person name="Ohm R."/>
            <person name="Olson A."/>
            <person name="Spatafora J."/>
            <person name="Veneault-Fourrey C."/>
            <person name="Henrissat B."/>
            <person name="Grigoriev I."/>
            <person name="Martin F."/>
            <person name="Perotto S."/>
        </authorList>
    </citation>
    <scope>NUCLEOTIDE SEQUENCE [LARGE SCALE GENOMIC DNA]</scope>
    <source>
        <strain evidence="4 5">F</strain>
    </source>
</reference>
<evidence type="ECO:0000313" key="4">
    <source>
        <dbReference type="EMBL" id="PMD31858.1"/>
    </source>
</evidence>
<gene>
    <name evidence="4" type="ORF">L207DRAFT_519183</name>
</gene>
<dbReference type="NCBIfam" id="NF040713">
    <property type="entry name" value="ZapE"/>
    <property type="match status" value="1"/>
</dbReference>
<organism evidence="4 5">
    <name type="scientific">Hyaloscypha variabilis (strain UAMH 11265 / GT02V1 / F)</name>
    <name type="common">Meliniomyces variabilis</name>
    <dbReference type="NCBI Taxonomy" id="1149755"/>
    <lineage>
        <taxon>Eukaryota</taxon>
        <taxon>Fungi</taxon>
        <taxon>Dikarya</taxon>
        <taxon>Ascomycota</taxon>
        <taxon>Pezizomycotina</taxon>
        <taxon>Leotiomycetes</taxon>
        <taxon>Helotiales</taxon>
        <taxon>Hyaloscyphaceae</taxon>
        <taxon>Hyaloscypha</taxon>
        <taxon>Hyaloscypha variabilis</taxon>
    </lineage>
</organism>
<evidence type="ECO:0000256" key="1">
    <source>
        <dbReference type="ARBA" id="ARBA00010322"/>
    </source>
</evidence>